<accession>A0A7K1U663</accession>
<keyword evidence="4" id="KW-1185">Reference proteome</keyword>
<dbReference type="InterPro" id="IPR036165">
    <property type="entry name" value="YefM-like_sf"/>
</dbReference>
<dbReference type="Gene3D" id="3.40.1620.10">
    <property type="entry name" value="YefM-like domain"/>
    <property type="match status" value="1"/>
</dbReference>
<name>A0A7K1U663_9BACT</name>
<proteinExistence type="inferred from homology"/>
<evidence type="ECO:0000256" key="1">
    <source>
        <dbReference type="ARBA" id="ARBA00009981"/>
    </source>
</evidence>
<dbReference type="Gene3D" id="6.10.250.330">
    <property type="match status" value="1"/>
</dbReference>
<dbReference type="Pfam" id="PF02604">
    <property type="entry name" value="PhdYeFM_antitox"/>
    <property type="match status" value="1"/>
</dbReference>
<comment type="similarity">
    <text evidence="1 2">Belongs to the phD/YefM antitoxin family.</text>
</comment>
<dbReference type="InterPro" id="IPR006442">
    <property type="entry name" value="Antitoxin_Phd/YefM"/>
</dbReference>
<sequence>MQVVTYSEFRKGLKSHLDDVTQNNETLIVPRGKSEDSVVVISLNDYNAMMETLHLMKSTKNRERLFDALKRADADEYESHELSND</sequence>
<dbReference type="AlphaFoldDB" id="A0A7K1U663"/>
<gene>
    <name evidence="3" type="ORF">GO493_16010</name>
</gene>
<comment type="function">
    <text evidence="2">Antitoxin component of a type II toxin-antitoxin (TA) system.</text>
</comment>
<evidence type="ECO:0000256" key="2">
    <source>
        <dbReference type="RuleBase" id="RU362080"/>
    </source>
</evidence>
<dbReference type="InterPro" id="IPR051405">
    <property type="entry name" value="phD/YefM_antitoxin"/>
</dbReference>
<dbReference type="SUPFAM" id="SSF143120">
    <property type="entry name" value="YefM-like"/>
    <property type="match status" value="1"/>
</dbReference>
<dbReference type="EMBL" id="WRXN01000006">
    <property type="protein sequence ID" value="MVT09776.1"/>
    <property type="molecule type" value="Genomic_DNA"/>
</dbReference>
<dbReference type="PANTHER" id="PTHR33713">
    <property type="entry name" value="ANTITOXIN YAFN-RELATED"/>
    <property type="match status" value="1"/>
</dbReference>
<evidence type="ECO:0000313" key="3">
    <source>
        <dbReference type="EMBL" id="MVT09776.1"/>
    </source>
</evidence>
<dbReference type="RefSeq" id="WP_157307215.1">
    <property type="nucleotide sequence ID" value="NZ_WRXN01000006.1"/>
</dbReference>
<reference evidence="3 4" key="1">
    <citation type="submission" date="2019-12" db="EMBL/GenBank/DDBJ databases">
        <title>Chitinophaga sp. strain ysch24 (GDMCC 1.1355), whole genome shotgun sequence.</title>
        <authorList>
            <person name="Zhang X."/>
        </authorList>
    </citation>
    <scope>NUCLEOTIDE SEQUENCE [LARGE SCALE GENOMIC DNA]</scope>
    <source>
        <strain evidence="4">ysch24</strain>
    </source>
</reference>
<organism evidence="3 4">
    <name type="scientific">Chitinophaga tropicalis</name>
    <dbReference type="NCBI Taxonomy" id="2683588"/>
    <lineage>
        <taxon>Bacteria</taxon>
        <taxon>Pseudomonadati</taxon>
        <taxon>Bacteroidota</taxon>
        <taxon>Chitinophagia</taxon>
        <taxon>Chitinophagales</taxon>
        <taxon>Chitinophagaceae</taxon>
        <taxon>Chitinophaga</taxon>
    </lineage>
</organism>
<evidence type="ECO:0000313" key="4">
    <source>
        <dbReference type="Proteomes" id="UP000461730"/>
    </source>
</evidence>
<comment type="caution">
    <text evidence="3">The sequence shown here is derived from an EMBL/GenBank/DDBJ whole genome shotgun (WGS) entry which is preliminary data.</text>
</comment>
<dbReference type="Proteomes" id="UP000461730">
    <property type="component" value="Unassembled WGS sequence"/>
</dbReference>
<dbReference type="PANTHER" id="PTHR33713:SF6">
    <property type="entry name" value="ANTITOXIN YEFM"/>
    <property type="match status" value="1"/>
</dbReference>
<protein>
    <recommendedName>
        <fullName evidence="2">Antitoxin</fullName>
    </recommendedName>
</protein>